<organism evidence="1 2">
    <name type="scientific">Arcticibacter svalbardensis MN12-7</name>
    <dbReference type="NCBI Taxonomy" id="1150600"/>
    <lineage>
        <taxon>Bacteria</taxon>
        <taxon>Pseudomonadati</taxon>
        <taxon>Bacteroidota</taxon>
        <taxon>Sphingobacteriia</taxon>
        <taxon>Sphingobacteriales</taxon>
        <taxon>Sphingobacteriaceae</taxon>
        <taxon>Arcticibacter</taxon>
    </lineage>
</organism>
<dbReference type="EMBL" id="AQPN01000098">
    <property type="protein sequence ID" value="EOR94098.1"/>
    <property type="molecule type" value="Genomic_DNA"/>
</dbReference>
<comment type="caution">
    <text evidence="1">The sequence shown here is derived from an EMBL/GenBank/DDBJ whole genome shotgun (WGS) entry which is preliminary data.</text>
</comment>
<accession>R9GQX1</accession>
<sequence length="71" mass="8648">MKKDRVLEFTSKRKNIDEAPDNPQHVCPKCNLYTGYRIPNPKIIDRYFFWLSLHRFKCTHCSNKFFIIIRD</sequence>
<reference evidence="1 2" key="1">
    <citation type="journal article" date="2013" name="Genome Announc.">
        <title>Draft Genome Sequence of Arcticibacter svalbardensis Strain MN12-7T, a Member of the Family Sphingobacteriaceae Isolated from an Arctic Soil Sample.</title>
        <authorList>
            <person name="Shivaji S."/>
            <person name="Ara S."/>
            <person name="Prasad S."/>
            <person name="Manasa B.P."/>
            <person name="Begum Z."/>
            <person name="Singh A."/>
            <person name="Kumar Pinnaka A."/>
        </authorList>
    </citation>
    <scope>NUCLEOTIDE SEQUENCE [LARGE SCALE GENOMIC DNA]</scope>
    <source>
        <strain evidence="1 2">MN12-7</strain>
    </source>
</reference>
<evidence type="ECO:0000313" key="1">
    <source>
        <dbReference type="EMBL" id="EOR94098.1"/>
    </source>
</evidence>
<dbReference type="Proteomes" id="UP000014174">
    <property type="component" value="Unassembled WGS sequence"/>
</dbReference>
<keyword evidence="2" id="KW-1185">Reference proteome</keyword>
<dbReference type="AlphaFoldDB" id="R9GQX1"/>
<protein>
    <recommendedName>
        <fullName evidence="3">Transposase</fullName>
    </recommendedName>
</protein>
<evidence type="ECO:0000313" key="2">
    <source>
        <dbReference type="Proteomes" id="UP000014174"/>
    </source>
</evidence>
<gene>
    <name evidence="1" type="ORF">ADIARSV_2711</name>
</gene>
<name>R9GQX1_9SPHI</name>
<proteinExistence type="predicted"/>
<evidence type="ECO:0008006" key="3">
    <source>
        <dbReference type="Google" id="ProtNLM"/>
    </source>
</evidence>